<sequence length="465" mass="53675">MSQMPMEATYDGEDALDTLIERYMADEAIVGSFDELSDDPKMEFDELVTNDETERAPRPVKKRRRVNRLKCDVEELRRTAERLGSELHVLQQLRRRTGASTSSGRVLPTSETTTDLTIGNVAKRSVAWQAIAMRQYQQLRESEMENARLRMVLDEQLKIGQSLERLIRRGNYVAMHVSPPSRVRMLVDSNSATYARQCYELQTVVHEMYTRIDQAFADTHFEGVCADFRKMSVHTNEIHAHEARFVPMTREIVSNMIWEYFLEQRIATQAQGYDSECVGEASNSIVKSFVFNWDKLHLTPPSPLHRLLDTESAFLIQTRRELEQCLQEMYCTVHVAMADPSFNTTEAEFHDLAVGTDGIYAHGMRLVPSTRTTITRMIWDLLSDRRVTAPPRQYHSACEHDALSEIVSKRFVLNWDHLGQMTTYLVQTSQIPQMGYPQTVHPFVFMAGDKSQALRNFRRKYCSRV</sequence>
<keyword evidence="1" id="KW-0175">Coiled coil</keyword>
<feature type="coiled-coil region" evidence="1">
    <location>
        <begin position="66"/>
        <end position="93"/>
    </location>
</feature>
<evidence type="ECO:0000313" key="2">
    <source>
        <dbReference type="EMBL" id="TMW65641.1"/>
    </source>
</evidence>
<keyword evidence="3" id="KW-1185">Reference proteome</keyword>
<gene>
    <name evidence="2" type="ORF">Poli38472_008283</name>
</gene>
<organism evidence="2 3">
    <name type="scientific">Pythium oligandrum</name>
    <name type="common">Mycoparasitic fungus</name>
    <dbReference type="NCBI Taxonomy" id="41045"/>
    <lineage>
        <taxon>Eukaryota</taxon>
        <taxon>Sar</taxon>
        <taxon>Stramenopiles</taxon>
        <taxon>Oomycota</taxon>
        <taxon>Peronosporomycetes</taxon>
        <taxon>Pythiales</taxon>
        <taxon>Pythiaceae</taxon>
        <taxon>Pythium</taxon>
    </lineage>
</organism>
<dbReference type="Proteomes" id="UP000794436">
    <property type="component" value="Unassembled WGS sequence"/>
</dbReference>
<protein>
    <submittedName>
        <fullName evidence="2">Uncharacterized protein</fullName>
    </submittedName>
</protein>
<evidence type="ECO:0000256" key="1">
    <source>
        <dbReference type="SAM" id="Coils"/>
    </source>
</evidence>
<evidence type="ECO:0000313" key="3">
    <source>
        <dbReference type="Proteomes" id="UP000794436"/>
    </source>
</evidence>
<proteinExistence type="predicted"/>
<name>A0A8K1FK45_PYTOL</name>
<dbReference type="AlphaFoldDB" id="A0A8K1FK45"/>
<comment type="caution">
    <text evidence="2">The sequence shown here is derived from an EMBL/GenBank/DDBJ whole genome shotgun (WGS) entry which is preliminary data.</text>
</comment>
<reference evidence="2" key="1">
    <citation type="submission" date="2019-03" db="EMBL/GenBank/DDBJ databases">
        <title>Long read genome sequence of the mycoparasitic Pythium oligandrum ATCC 38472 isolated from sugarbeet rhizosphere.</title>
        <authorList>
            <person name="Gaulin E."/>
        </authorList>
    </citation>
    <scope>NUCLEOTIDE SEQUENCE</scope>
    <source>
        <strain evidence="2">ATCC 38472_TT</strain>
    </source>
</reference>
<dbReference type="EMBL" id="SPLM01000037">
    <property type="protein sequence ID" value="TMW65641.1"/>
    <property type="molecule type" value="Genomic_DNA"/>
</dbReference>
<accession>A0A8K1FK45</accession>